<dbReference type="AlphaFoldDB" id="A0A183J0D9"/>
<evidence type="ECO:0000313" key="5">
    <source>
        <dbReference type="WBParaSite" id="SBAD_0000967101-mRNA-1"/>
    </source>
</evidence>
<gene>
    <name evidence="3" type="ORF">SBAD_LOCUS9337</name>
</gene>
<reference evidence="5" key="1">
    <citation type="submission" date="2016-06" db="UniProtKB">
        <authorList>
            <consortium name="WormBaseParasite"/>
        </authorList>
    </citation>
    <scope>IDENTIFICATION</scope>
</reference>
<sequence>MERRKRVRQILESKAFREELEQLILSEKQYGNESTNNLRVVVPIADLRGSEAAKYSLTERVLRNKLASLYRLVDLFSWSQGIGSHITLRLSPETEAVLLSPFGYLYHEVSASSLVKVDFAGNVLDAGTTGLGINDTEYQLHALIHRGRPDIRCIIHLHTPVVGAVAAMKCGLLPICHEAIVIGPVGYHDYKGTDLNDSEERESILRDLDRNKVSSVDSCHINVFKRIVNYQLHCKPCDISFAFSTHSLSVFEARN</sequence>
<dbReference type="InterPro" id="IPR051017">
    <property type="entry name" value="Aldolase-II_Adducin_sf"/>
</dbReference>
<evidence type="ECO:0000256" key="1">
    <source>
        <dbReference type="ARBA" id="ARBA00006274"/>
    </source>
</evidence>
<evidence type="ECO:0000313" key="4">
    <source>
        <dbReference type="Proteomes" id="UP000270296"/>
    </source>
</evidence>
<dbReference type="Pfam" id="PF00596">
    <property type="entry name" value="Aldolase_II"/>
    <property type="match status" value="1"/>
</dbReference>
<dbReference type="InterPro" id="IPR036409">
    <property type="entry name" value="Aldolase_II/adducin_N_sf"/>
</dbReference>
<dbReference type="GO" id="GO:0005886">
    <property type="term" value="C:plasma membrane"/>
    <property type="evidence" value="ECO:0007669"/>
    <property type="project" value="UniProtKB-SubCell"/>
</dbReference>
<dbReference type="EMBL" id="UZAM01012595">
    <property type="protein sequence ID" value="VDP22588.1"/>
    <property type="molecule type" value="Genomic_DNA"/>
</dbReference>
<name>A0A183J0D9_9BILA</name>
<accession>A0A183J0D9</accession>
<proteinExistence type="inferred from homology"/>
<keyword evidence="4" id="KW-1185">Reference proteome</keyword>
<dbReference type="Proteomes" id="UP000270296">
    <property type="component" value="Unassembled WGS sequence"/>
</dbReference>
<dbReference type="OrthoDB" id="3238794at2759"/>
<organism evidence="5">
    <name type="scientific">Soboliphyme baturini</name>
    <dbReference type="NCBI Taxonomy" id="241478"/>
    <lineage>
        <taxon>Eukaryota</taxon>
        <taxon>Metazoa</taxon>
        <taxon>Ecdysozoa</taxon>
        <taxon>Nematoda</taxon>
        <taxon>Enoplea</taxon>
        <taxon>Dorylaimia</taxon>
        <taxon>Dioctophymatida</taxon>
        <taxon>Dioctophymatoidea</taxon>
        <taxon>Soboliphymatidae</taxon>
        <taxon>Soboliphyme</taxon>
    </lineage>
</organism>
<dbReference type="Gene3D" id="3.40.225.10">
    <property type="entry name" value="Class II aldolase/adducin N-terminal domain"/>
    <property type="match status" value="1"/>
</dbReference>
<comment type="similarity">
    <text evidence="1">Belongs to the aldolase class II family. Adducin subfamily.</text>
</comment>
<protein>
    <submittedName>
        <fullName evidence="5">Aldolase_II domain-containing protein</fullName>
    </submittedName>
</protein>
<evidence type="ECO:0000313" key="3">
    <source>
        <dbReference type="EMBL" id="VDP22588.1"/>
    </source>
</evidence>
<dbReference type="InterPro" id="IPR001303">
    <property type="entry name" value="Aldolase_II/adducin_N"/>
</dbReference>
<dbReference type="PANTHER" id="PTHR10672">
    <property type="entry name" value="ADDUCIN"/>
    <property type="match status" value="1"/>
</dbReference>
<dbReference type="GO" id="GO:0051015">
    <property type="term" value="F:actin filament binding"/>
    <property type="evidence" value="ECO:0007669"/>
    <property type="project" value="TreeGrafter"/>
</dbReference>
<reference evidence="3 4" key="2">
    <citation type="submission" date="2018-11" db="EMBL/GenBank/DDBJ databases">
        <authorList>
            <consortium name="Pathogen Informatics"/>
        </authorList>
    </citation>
    <scope>NUCLEOTIDE SEQUENCE [LARGE SCALE GENOMIC DNA]</scope>
</reference>
<dbReference type="PANTHER" id="PTHR10672:SF3">
    <property type="entry name" value="PROTEIN HU-LI TAI SHAO"/>
    <property type="match status" value="1"/>
</dbReference>
<dbReference type="SMART" id="SM01007">
    <property type="entry name" value="Aldolase_II"/>
    <property type="match status" value="1"/>
</dbReference>
<dbReference type="GO" id="GO:0005856">
    <property type="term" value="C:cytoskeleton"/>
    <property type="evidence" value="ECO:0007669"/>
    <property type="project" value="TreeGrafter"/>
</dbReference>
<evidence type="ECO:0000259" key="2">
    <source>
        <dbReference type="SMART" id="SM01007"/>
    </source>
</evidence>
<feature type="domain" description="Class II aldolase/adducin N-terminal" evidence="2">
    <location>
        <begin position="64"/>
        <end position="223"/>
    </location>
</feature>
<dbReference type="WBParaSite" id="SBAD_0000967101-mRNA-1">
    <property type="protein sequence ID" value="SBAD_0000967101-mRNA-1"/>
    <property type="gene ID" value="SBAD_0000967101"/>
</dbReference>
<dbReference type="SUPFAM" id="SSF53639">
    <property type="entry name" value="AraD/HMP-PK domain-like"/>
    <property type="match status" value="1"/>
</dbReference>
<dbReference type="GO" id="GO:0014069">
    <property type="term" value="C:postsynaptic density"/>
    <property type="evidence" value="ECO:0007669"/>
    <property type="project" value="TreeGrafter"/>
</dbReference>